<feature type="domain" description="Glycoside hydrolase family 3 N-terminal" evidence="5">
    <location>
        <begin position="81"/>
        <end position="403"/>
    </location>
</feature>
<name>A0A7G5BTS0_9BACL</name>
<dbReference type="PROSITE" id="PS51257">
    <property type="entry name" value="PROKAR_LIPOPROTEIN"/>
    <property type="match status" value="1"/>
</dbReference>
<dbReference type="Gene3D" id="3.20.20.300">
    <property type="entry name" value="Glycoside hydrolase, family 3, N-terminal domain"/>
    <property type="match status" value="1"/>
</dbReference>
<evidence type="ECO:0000313" key="6">
    <source>
        <dbReference type="EMBL" id="QMV40354.1"/>
    </source>
</evidence>
<dbReference type="PANTHER" id="PTHR30480">
    <property type="entry name" value="BETA-HEXOSAMINIDASE-RELATED"/>
    <property type="match status" value="1"/>
</dbReference>
<dbReference type="AlphaFoldDB" id="A0A7G5BTS0"/>
<dbReference type="InterPro" id="IPR001764">
    <property type="entry name" value="Glyco_hydro_3_N"/>
</dbReference>
<dbReference type="NCBIfam" id="NF003740">
    <property type="entry name" value="PRK05337.1"/>
    <property type="match status" value="1"/>
</dbReference>
<organism evidence="6 7">
    <name type="scientific">Cohnella cholangitidis</name>
    <dbReference type="NCBI Taxonomy" id="2598458"/>
    <lineage>
        <taxon>Bacteria</taxon>
        <taxon>Bacillati</taxon>
        <taxon>Bacillota</taxon>
        <taxon>Bacilli</taxon>
        <taxon>Bacillales</taxon>
        <taxon>Paenibacillaceae</taxon>
        <taxon>Cohnella</taxon>
    </lineage>
</organism>
<dbReference type="GO" id="GO:0005975">
    <property type="term" value="P:carbohydrate metabolic process"/>
    <property type="evidence" value="ECO:0007669"/>
    <property type="project" value="InterPro"/>
</dbReference>
<evidence type="ECO:0000313" key="7">
    <source>
        <dbReference type="Proteomes" id="UP000515679"/>
    </source>
</evidence>
<evidence type="ECO:0000256" key="4">
    <source>
        <dbReference type="SAM" id="MobiDB-lite"/>
    </source>
</evidence>
<dbReference type="EMBL" id="CP041969">
    <property type="protein sequence ID" value="QMV40354.1"/>
    <property type="molecule type" value="Genomic_DNA"/>
</dbReference>
<sequence length="435" mass="46561">MRSTSARMLRSLGISLLLVVTVGCGLGTGGNQASQSAPPLQSPSPSAEPSPSQAPPASPSSPSEINPSGNVDINDIISQMTLEQKVGQMLLAGIEGKKIDSSMKKMIAEQHVGGIILYKNNFSDLAGSVRLVNELKQANNGNPAPLFISVDQEGGKVSRLPKEFEAIPNADKVGRTGDPELANEMGVLLSKELNLMGFNINFAPVLDINSNPKNPVIGSRSFGKDADLVSKMGIAVMKGLQEGGTIPVVKHFPGHGDTSVDSHLDLPIVNKSTKQLESLEWVPFRAAIENGTDAVMVAHILFPLIDPDAPASFSKIIIDEQLRGTLGFEGVVITDDMTMGAIADHYGIEEAAVKSVQAGSDILLIAHGYNTEKKVYDKLLQSVRSGQLSESRIDDSVRRILSLKRKYGLSDELVSTPAADELPNEEIRQWLSRLK</sequence>
<dbReference type="KEGG" id="cchl:FPL14_03415"/>
<dbReference type="GO" id="GO:0004563">
    <property type="term" value="F:beta-N-acetylhexosaminidase activity"/>
    <property type="evidence" value="ECO:0007669"/>
    <property type="project" value="UniProtKB-EC"/>
</dbReference>
<proteinExistence type="inferred from homology"/>
<evidence type="ECO:0000259" key="5">
    <source>
        <dbReference type="Pfam" id="PF00933"/>
    </source>
</evidence>
<evidence type="ECO:0000256" key="1">
    <source>
        <dbReference type="ARBA" id="ARBA00005336"/>
    </source>
</evidence>
<dbReference type="SUPFAM" id="SSF51445">
    <property type="entry name" value="(Trans)glycosidases"/>
    <property type="match status" value="1"/>
</dbReference>
<evidence type="ECO:0000256" key="2">
    <source>
        <dbReference type="ARBA" id="ARBA00022801"/>
    </source>
</evidence>
<dbReference type="PANTHER" id="PTHR30480:SF16">
    <property type="entry name" value="GLYCOSIDE HYDROLASE FAMILY 3 DOMAIN PROTEIN"/>
    <property type="match status" value="1"/>
</dbReference>
<comment type="similarity">
    <text evidence="1">Belongs to the glycosyl hydrolase 3 family.</text>
</comment>
<dbReference type="InterPro" id="IPR017853">
    <property type="entry name" value="GH"/>
</dbReference>
<keyword evidence="3 6" id="KW-0326">Glycosidase</keyword>
<dbReference type="GO" id="GO:0009254">
    <property type="term" value="P:peptidoglycan turnover"/>
    <property type="evidence" value="ECO:0007669"/>
    <property type="project" value="TreeGrafter"/>
</dbReference>
<reference evidence="6 7" key="1">
    <citation type="submission" date="2019-07" db="EMBL/GenBank/DDBJ databases">
        <authorList>
            <person name="Kim J.K."/>
            <person name="Cheong H.-M."/>
            <person name="Choi Y."/>
            <person name="Hwang K.J."/>
            <person name="Lee S."/>
            <person name="Choi C."/>
        </authorList>
    </citation>
    <scope>NUCLEOTIDE SEQUENCE [LARGE SCALE GENOMIC DNA]</scope>
    <source>
        <strain evidence="6 7">KS 22</strain>
    </source>
</reference>
<protein>
    <submittedName>
        <fullName evidence="6">Beta-N-acetylhexosaminidase</fullName>
        <ecNumber evidence="6">3.2.1.52</ecNumber>
    </submittedName>
</protein>
<dbReference type="RefSeq" id="WP_182301710.1">
    <property type="nucleotide sequence ID" value="NZ_CP041969.1"/>
</dbReference>
<dbReference type="Pfam" id="PF00933">
    <property type="entry name" value="Glyco_hydro_3"/>
    <property type="match status" value="1"/>
</dbReference>
<keyword evidence="7" id="KW-1185">Reference proteome</keyword>
<dbReference type="Proteomes" id="UP000515679">
    <property type="component" value="Chromosome"/>
</dbReference>
<evidence type="ECO:0000256" key="3">
    <source>
        <dbReference type="ARBA" id="ARBA00023295"/>
    </source>
</evidence>
<gene>
    <name evidence="6" type="primary">nagZ</name>
    <name evidence="6" type="ORF">FPL14_03415</name>
</gene>
<dbReference type="EC" id="3.2.1.52" evidence="6"/>
<feature type="region of interest" description="Disordered" evidence="4">
    <location>
        <begin position="30"/>
        <end position="71"/>
    </location>
</feature>
<dbReference type="InterPro" id="IPR036962">
    <property type="entry name" value="Glyco_hydro_3_N_sf"/>
</dbReference>
<keyword evidence="2 6" id="KW-0378">Hydrolase</keyword>
<dbReference type="InterPro" id="IPR050226">
    <property type="entry name" value="NagZ_Beta-hexosaminidase"/>
</dbReference>
<feature type="compositionally biased region" description="Pro residues" evidence="4">
    <location>
        <begin position="40"/>
        <end position="59"/>
    </location>
</feature>
<accession>A0A7G5BTS0</accession>